<dbReference type="Pfam" id="PF11913">
    <property type="entry name" value="DUF3431"/>
    <property type="match status" value="1"/>
</dbReference>
<keyword evidence="10" id="KW-1185">Reference proteome</keyword>
<dbReference type="PANTHER" id="PTHR34142:SF1">
    <property type="entry name" value="GLYCOSIDE HYDROLASE FAMILY 5 DOMAIN-CONTAINING PROTEIN"/>
    <property type="match status" value="1"/>
</dbReference>
<sequence length="745" mass="82568">MWHILALGIFTGTALAQSSAWGQCGGQDWKGSTTCVSGYTCTYSNVYYSQCLPSSNLPSTTLATVTQPVSSKTTSTSAATSSPPPSSSDLWWFGTNEAGAEFGEGTLPGTWGTHYIFPSLSTIDTLLSQGYNTFRVQFKMERLTPSTLTGAYNTAYLKNLTEVVDHITNGGGWAVLDPHNYGRFFGNIITDTAAFETWWKNLANEFKSNSRVIFDTNNEYYSMDQTLVLNLNQAAIDGIRATGATQYIFVEGNQWSGAWSWPDVNDNMKALEDPENKIVYEMHQYLDSDSSGTSTACVSTTIGAERVKAATTWLRTNGKIGIIGEFAGGANTQCQTAVKGLLDYLEANNDVWKGALWWAAGPWWADYIYSFEPPSGTGYQYYNSLLKTLSTFLELMVLTNDEIGQSLFDAESRKREILLSYASSCFDVLTPNLAKLDLTPRPNPITVIVAAVSSDDPAALHRESGLRSGDSQIVYMTDQPSSHDGIDLPQNKGNEAMVYLTYLIDHYENLPEVMVFMHGHRTAWHNNALLRRSSALAVNKLRSKVVLQRGFVNLACDKGLRRKIEPMAGVTGPSILDLTREDWEAEDRGSKLHSQSPEDLYGQYVALWSELFPSLGHNTPPPRWDYFAGGQFALSRDLVESIPRDRLRFLRDWIVQTRLSSKSAGAVFETFWEAIFFDGQFANISSFSTGIDCYCIFRATFEPRPDGIAVAVSPSHVYENQARTLLGAITFVAVAADRHIVRPKR</sequence>
<dbReference type="Pfam" id="PF00734">
    <property type="entry name" value="CBM_1"/>
    <property type="match status" value="1"/>
</dbReference>
<feature type="chain" id="PRO_5006135382" description="cellulase" evidence="7">
    <location>
        <begin position="17"/>
        <end position="745"/>
    </location>
</feature>
<dbReference type="GO" id="GO:0009251">
    <property type="term" value="P:glucan catabolic process"/>
    <property type="evidence" value="ECO:0007669"/>
    <property type="project" value="TreeGrafter"/>
</dbReference>
<comment type="caution">
    <text evidence="9">The sequence shown here is derived from an EMBL/GenBank/DDBJ whole genome shotgun (WGS) entry which is preliminary data.</text>
</comment>
<evidence type="ECO:0000256" key="2">
    <source>
        <dbReference type="ARBA" id="ARBA00005641"/>
    </source>
</evidence>
<evidence type="ECO:0000256" key="7">
    <source>
        <dbReference type="SAM" id="SignalP"/>
    </source>
</evidence>
<evidence type="ECO:0000313" key="9">
    <source>
        <dbReference type="EMBL" id="KPM41048.1"/>
    </source>
</evidence>
<dbReference type="GO" id="GO:0030248">
    <property type="term" value="F:cellulose binding"/>
    <property type="evidence" value="ECO:0007669"/>
    <property type="project" value="InterPro"/>
</dbReference>
<keyword evidence="4 7" id="KW-0732">Signal</keyword>
<dbReference type="SUPFAM" id="SSF51445">
    <property type="entry name" value="(Trans)glycosidases"/>
    <property type="match status" value="1"/>
</dbReference>
<dbReference type="PROSITE" id="PS51164">
    <property type="entry name" value="CBM1_2"/>
    <property type="match status" value="1"/>
</dbReference>
<dbReference type="OrthoDB" id="5823761at2759"/>
<dbReference type="InterPro" id="IPR001547">
    <property type="entry name" value="Glyco_hydro_5"/>
</dbReference>
<evidence type="ECO:0000256" key="4">
    <source>
        <dbReference type="ARBA" id="ARBA00022729"/>
    </source>
</evidence>
<dbReference type="EMBL" id="LKCW01000072">
    <property type="protein sequence ID" value="KPM41048.1"/>
    <property type="molecule type" value="Genomic_DNA"/>
</dbReference>
<evidence type="ECO:0000256" key="6">
    <source>
        <dbReference type="ARBA" id="ARBA00023295"/>
    </source>
</evidence>
<dbReference type="GO" id="GO:0005576">
    <property type="term" value="C:extracellular region"/>
    <property type="evidence" value="ECO:0007669"/>
    <property type="project" value="InterPro"/>
</dbReference>
<feature type="domain" description="CBM1" evidence="8">
    <location>
        <begin position="16"/>
        <end position="52"/>
    </location>
</feature>
<dbReference type="GO" id="GO:0008810">
    <property type="term" value="F:cellulase activity"/>
    <property type="evidence" value="ECO:0007669"/>
    <property type="project" value="UniProtKB-EC"/>
</dbReference>
<dbReference type="SUPFAM" id="SSF57180">
    <property type="entry name" value="Cellulose-binding domain"/>
    <property type="match status" value="1"/>
</dbReference>
<gene>
    <name evidence="9" type="ORF">AK830_g5529</name>
</gene>
<dbReference type="Pfam" id="PF00150">
    <property type="entry name" value="Cellulase"/>
    <property type="match status" value="1"/>
</dbReference>
<dbReference type="Proteomes" id="UP000050424">
    <property type="component" value="Unassembled WGS sequence"/>
</dbReference>
<dbReference type="Gene3D" id="3.20.20.80">
    <property type="entry name" value="Glycosidases"/>
    <property type="match status" value="1"/>
</dbReference>
<dbReference type="PROSITE" id="PS00562">
    <property type="entry name" value="CBM1_1"/>
    <property type="match status" value="1"/>
</dbReference>
<evidence type="ECO:0000256" key="1">
    <source>
        <dbReference type="ARBA" id="ARBA00000966"/>
    </source>
</evidence>
<evidence type="ECO:0000256" key="3">
    <source>
        <dbReference type="ARBA" id="ARBA00012601"/>
    </source>
</evidence>
<proteinExistence type="inferred from homology"/>
<evidence type="ECO:0000256" key="5">
    <source>
        <dbReference type="ARBA" id="ARBA00022801"/>
    </source>
</evidence>
<dbReference type="FunFam" id="3.20.20.80:FF:000078">
    <property type="entry name" value="Endo-beta-1,4-glucanase B"/>
    <property type="match status" value="1"/>
</dbReference>
<comment type="similarity">
    <text evidence="2">Belongs to the glycosyl hydrolase 5 (cellulase A) family.</text>
</comment>
<dbReference type="PANTHER" id="PTHR34142">
    <property type="entry name" value="ENDO-BETA-1,4-GLUCANASE A"/>
    <property type="match status" value="1"/>
</dbReference>
<dbReference type="InterPro" id="IPR021838">
    <property type="entry name" value="DUF3431"/>
</dbReference>
<dbReference type="InterPro" id="IPR035971">
    <property type="entry name" value="CBD_sf"/>
</dbReference>
<name>A0A0P7B4R9_9HYPO</name>
<dbReference type="STRING" id="78410.A0A0P7B4R9"/>
<evidence type="ECO:0000313" key="10">
    <source>
        <dbReference type="Proteomes" id="UP000050424"/>
    </source>
</evidence>
<evidence type="ECO:0000259" key="8">
    <source>
        <dbReference type="PROSITE" id="PS51164"/>
    </source>
</evidence>
<feature type="signal peptide" evidence="7">
    <location>
        <begin position="1"/>
        <end position="16"/>
    </location>
</feature>
<comment type="catalytic activity">
    <reaction evidence="1">
        <text>Endohydrolysis of (1-&gt;4)-beta-D-glucosidic linkages in cellulose, lichenin and cereal beta-D-glucans.</text>
        <dbReference type="EC" id="3.2.1.4"/>
    </reaction>
</comment>
<dbReference type="SMART" id="SM00236">
    <property type="entry name" value="fCBD"/>
    <property type="match status" value="1"/>
</dbReference>
<keyword evidence="5" id="KW-0378">Hydrolase</keyword>
<protein>
    <recommendedName>
        <fullName evidence="3">cellulase</fullName>
        <ecNumber evidence="3">3.2.1.4</ecNumber>
    </recommendedName>
</protein>
<dbReference type="AlphaFoldDB" id="A0A0P7B4R9"/>
<accession>A0A0P7B4R9</accession>
<reference evidence="9 10" key="1">
    <citation type="submission" date="2015-09" db="EMBL/GenBank/DDBJ databases">
        <title>Draft genome of a European isolate of the apple canker pathogen Neonectria ditissima.</title>
        <authorList>
            <person name="Gomez-Cortecero A."/>
            <person name="Harrison R.J."/>
            <person name="Armitage A.D."/>
        </authorList>
    </citation>
    <scope>NUCLEOTIDE SEQUENCE [LARGE SCALE GENOMIC DNA]</scope>
    <source>
        <strain evidence="9 10">R09/05</strain>
    </source>
</reference>
<dbReference type="InterPro" id="IPR000254">
    <property type="entry name" value="CBD"/>
</dbReference>
<keyword evidence="6" id="KW-0326">Glycosidase</keyword>
<organism evidence="9 10">
    <name type="scientific">Neonectria ditissima</name>
    <dbReference type="NCBI Taxonomy" id="78410"/>
    <lineage>
        <taxon>Eukaryota</taxon>
        <taxon>Fungi</taxon>
        <taxon>Dikarya</taxon>
        <taxon>Ascomycota</taxon>
        <taxon>Pezizomycotina</taxon>
        <taxon>Sordariomycetes</taxon>
        <taxon>Hypocreomycetidae</taxon>
        <taxon>Hypocreales</taxon>
        <taxon>Nectriaceae</taxon>
        <taxon>Neonectria</taxon>
    </lineage>
</organism>
<dbReference type="EC" id="3.2.1.4" evidence="3"/>
<dbReference type="InterPro" id="IPR017853">
    <property type="entry name" value="GH"/>
</dbReference>